<evidence type="ECO:0000313" key="2">
    <source>
        <dbReference type="EMBL" id="KMO25035.1"/>
    </source>
</evidence>
<gene>
    <name evidence="2" type="ORF">QR79_09645</name>
</gene>
<evidence type="ECO:0000313" key="3">
    <source>
        <dbReference type="Proteomes" id="UP000036471"/>
    </source>
</evidence>
<proteinExistence type="predicted"/>
<name>A0ABR5HEP4_9HYPH</name>
<accession>A0ABR5HEP4</accession>
<organism evidence="2 3">
    <name type="scientific">Methylobacterium indicum</name>
    <dbReference type="NCBI Taxonomy" id="1775910"/>
    <lineage>
        <taxon>Bacteria</taxon>
        <taxon>Pseudomonadati</taxon>
        <taxon>Pseudomonadota</taxon>
        <taxon>Alphaproteobacteria</taxon>
        <taxon>Hyphomicrobiales</taxon>
        <taxon>Methylobacteriaceae</taxon>
        <taxon>Methylobacterium</taxon>
    </lineage>
</organism>
<dbReference type="EMBL" id="JTHG01000066">
    <property type="protein sequence ID" value="KMO25035.1"/>
    <property type="molecule type" value="Genomic_DNA"/>
</dbReference>
<dbReference type="Proteomes" id="UP000036471">
    <property type="component" value="Unassembled WGS sequence"/>
</dbReference>
<comment type="caution">
    <text evidence="2">The sequence shown here is derived from an EMBL/GenBank/DDBJ whole genome shotgun (WGS) entry which is preliminary data.</text>
</comment>
<sequence>MKVPSYDWWASCLRALAAGEVPPSCPERDVPLPGRYHWRKRDGEVVGVAVDPLEDGSGFQVVIARGIRFTLTTAAQAEDWCERTFAYCAENPVSAVEYAAWWNSGEWPPEVAERETELKRRRRARVEAQRRPRNPSASRTA</sequence>
<protein>
    <submittedName>
        <fullName evidence="2">Uncharacterized protein</fullName>
    </submittedName>
</protein>
<dbReference type="RefSeq" id="WP_048428187.1">
    <property type="nucleotide sequence ID" value="NZ_JTHF01000116.1"/>
</dbReference>
<reference evidence="2 3" key="1">
    <citation type="submission" date="2014-11" db="EMBL/GenBank/DDBJ databases">
        <title>Comparative genomics of Methylobacterium species.</title>
        <authorList>
            <person name="Chaudhry V."/>
            <person name="Patil P.B."/>
        </authorList>
    </citation>
    <scope>NUCLEOTIDE SEQUENCE [LARGE SCALE GENOMIC DNA]</scope>
    <source>
        <strain evidence="2 3">SE3.6</strain>
    </source>
</reference>
<feature type="region of interest" description="Disordered" evidence="1">
    <location>
        <begin position="112"/>
        <end position="141"/>
    </location>
</feature>
<evidence type="ECO:0000256" key="1">
    <source>
        <dbReference type="SAM" id="MobiDB-lite"/>
    </source>
</evidence>
<keyword evidence="3" id="KW-1185">Reference proteome</keyword>